<dbReference type="EMBL" id="JAYMYQ010000009">
    <property type="protein sequence ID" value="KAK7313779.1"/>
    <property type="molecule type" value="Genomic_DNA"/>
</dbReference>
<comment type="caution">
    <text evidence="1">The sequence shown here is derived from an EMBL/GenBank/DDBJ whole genome shotgun (WGS) entry which is preliminary data.</text>
</comment>
<reference evidence="1 2" key="1">
    <citation type="submission" date="2024-01" db="EMBL/GenBank/DDBJ databases">
        <title>The genomes of 5 underutilized Papilionoideae crops provide insights into root nodulation and disease resistanc.</title>
        <authorList>
            <person name="Jiang F."/>
        </authorList>
    </citation>
    <scope>NUCLEOTIDE SEQUENCE [LARGE SCALE GENOMIC DNA]</scope>
    <source>
        <strain evidence="1">LVBAO_FW01</strain>
        <tissue evidence="1">Leaves</tissue>
    </source>
</reference>
<sequence>MSIQPQIGEGTSNTNRGIDIRITYLEESLMHGVRIGNNLYNPVSACLSCASSGCLRQSSRCNRSILPTYPSLTLLDRVLRRHLVKP</sequence>
<evidence type="ECO:0000313" key="1">
    <source>
        <dbReference type="EMBL" id="KAK7313779.1"/>
    </source>
</evidence>
<proteinExistence type="predicted"/>
<gene>
    <name evidence="1" type="ORF">VNO77_38978</name>
</gene>
<accession>A0AAN9KDK6</accession>
<dbReference type="AlphaFoldDB" id="A0AAN9KDK6"/>
<dbReference type="Proteomes" id="UP001367508">
    <property type="component" value="Unassembled WGS sequence"/>
</dbReference>
<keyword evidence="2" id="KW-1185">Reference proteome</keyword>
<protein>
    <submittedName>
        <fullName evidence="1">Uncharacterized protein</fullName>
    </submittedName>
</protein>
<name>A0AAN9KDK6_CANGL</name>
<evidence type="ECO:0000313" key="2">
    <source>
        <dbReference type="Proteomes" id="UP001367508"/>
    </source>
</evidence>
<organism evidence="1 2">
    <name type="scientific">Canavalia gladiata</name>
    <name type="common">Sword bean</name>
    <name type="synonym">Dolichos gladiatus</name>
    <dbReference type="NCBI Taxonomy" id="3824"/>
    <lineage>
        <taxon>Eukaryota</taxon>
        <taxon>Viridiplantae</taxon>
        <taxon>Streptophyta</taxon>
        <taxon>Embryophyta</taxon>
        <taxon>Tracheophyta</taxon>
        <taxon>Spermatophyta</taxon>
        <taxon>Magnoliopsida</taxon>
        <taxon>eudicotyledons</taxon>
        <taxon>Gunneridae</taxon>
        <taxon>Pentapetalae</taxon>
        <taxon>rosids</taxon>
        <taxon>fabids</taxon>
        <taxon>Fabales</taxon>
        <taxon>Fabaceae</taxon>
        <taxon>Papilionoideae</taxon>
        <taxon>50 kb inversion clade</taxon>
        <taxon>NPAAA clade</taxon>
        <taxon>indigoferoid/millettioid clade</taxon>
        <taxon>Phaseoleae</taxon>
        <taxon>Canavalia</taxon>
    </lineage>
</organism>